<evidence type="ECO:0000256" key="4">
    <source>
        <dbReference type="ARBA" id="ARBA00022679"/>
    </source>
</evidence>
<dbReference type="EMBL" id="JBHLUN010000006">
    <property type="protein sequence ID" value="MFC0408445.1"/>
    <property type="molecule type" value="Genomic_DNA"/>
</dbReference>
<dbReference type="PROSITE" id="PS50109">
    <property type="entry name" value="HIS_KIN"/>
    <property type="match status" value="1"/>
</dbReference>
<dbReference type="SUPFAM" id="SSF47384">
    <property type="entry name" value="Homodimeric domain of signal transducing histidine kinase"/>
    <property type="match status" value="1"/>
</dbReference>
<dbReference type="SUPFAM" id="SSF55874">
    <property type="entry name" value="ATPase domain of HSP90 chaperone/DNA topoisomerase II/histidine kinase"/>
    <property type="match status" value="2"/>
</dbReference>
<dbReference type="CDD" id="cd00082">
    <property type="entry name" value="HisKA"/>
    <property type="match status" value="1"/>
</dbReference>
<sequence>MRWPLLILGLPRPESLVKARSMARSIAARLGFDVQDQARIATAVSEIARNAIRYAGGGTVSFALERSAAGSAGAVYSLAVEVADEGRGIPDLDAVLGGGYVSHTGMGLGIAGTRRLMDEFRIESSAHGTRVRFARHLPPGAHPDEAELAALRGELSRQPGDDPVAELQAQNRELLASLDALQGRQEDFNRVNAELVDTNRGVVALYSELEERAEELRRASELKTRFLSNMTHEFRTPLNSILALSRMLLDRLDGELSSEQERQVTYIRQSAENLSELVNDLLDLSKVEAGKAELRLSRFNIVTLFGALRGVLRPLQTRDTVELVFDDSTCCVTLHTDEGKVAQVLRNLVSNALKFTEAGEVRVSCRHDSRTGFCHFSVADTGIGIAPEDAELIFQEFGQAENPLQRNTRGTGLGLSLSRKLAELLGGDLTFTSTPGQGSTFVLRIPSDIAKTADPGGIHPRILLIDDEETSRYVLRHAMPAGIEVTEEEGGRAGLRRAEAEPPEMIFLDLRMPDLDGTEVLRRLAEGPAATVPVVICTSSILEPADRAQLARAQAILTKDAITRERVLDVMRAALPHWRPA</sequence>
<keyword evidence="8" id="KW-0175">Coiled coil</keyword>
<keyword evidence="11" id="KW-0067">ATP-binding</keyword>
<evidence type="ECO:0000256" key="2">
    <source>
        <dbReference type="ARBA" id="ARBA00012438"/>
    </source>
</evidence>
<dbReference type="Pfam" id="PF02518">
    <property type="entry name" value="HATPase_c"/>
    <property type="match status" value="1"/>
</dbReference>
<dbReference type="PANTHER" id="PTHR43711:SF31">
    <property type="entry name" value="HISTIDINE KINASE"/>
    <property type="match status" value="1"/>
</dbReference>
<evidence type="ECO:0000256" key="7">
    <source>
        <dbReference type="PROSITE-ProRule" id="PRU00169"/>
    </source>
</evidence>
<dbReference type="Proteomes" id="UP001589865">
    <property type="component" value="Unassembled WGS sequence"/>
</dbReference>
<keyword evidence="6" id="KW-0902">Two-component regulatory system</keyword>
<keyword evidence="11" id="KW-0547">Nucleotide-binding</keyword>
<proteinExistence type="predicted"/>
<feature type="domain" description="Response regulatory" evidence="10">
    <location>
        <begin position="461"/>
        <end position="574"/>
    </location>
</feature>
<dbReference type="InterPro" id="IPR004358">
    <property type="entry name" value="Sig_transdc_His_kin-like_C"/>
</dbReference>
<dbReference type="PANTHER" id="PTHR43711">
    <property type="entry name" value="TWO-COMPONENT HISTIDINE KINASE"/>
    <property type="match status" value="1"/>
</dbReference>
<evidence type="ECO:0000256" key="5">
    <source>
        <dbReference type="ARBA" id="ARBA00022777"/>
    </source>
</evidence>
<dbReference type="InterPro" id="IPR005467">
    <property type="entry name" value="His_kinase_dom"/>
</dbReference>
<dbReference type="GO" id="GO:0005524">
    <property type="term" value="F:ATP binding"/>
    <property type="evidence" value="ECO:0007669"/>
    <property type="project" value="UniProtKB-KW"/>
</dbReference>
<dbReference type="InterPro" id="IPR011006">
    <property type="entry name" value="CheY-like_superfamily"/>
</dbReference>
<dbReference type="PRINTS" id="PR00344">
    <property type="entry name" value="BCTRLSENSOR"/>
</dbReference>
<feature type="coiled-coil region" evidence="8">
    <location>
        <begin position="164"/>
        <end position="219"/>
    </location>
</feature>
<evidence type="ECO:0000313" key="11">
    <source>
        <dbReference type="EMBL" id="MFC0408445.1"/>
    </source>
</evidence>
<evidence type="ECO:0000256" key="6">
    <source>
        <dbReference type="ARBA" id="ARBA00023012"/>
    </source>
</evidence>
<evidence type="ECO:0000259" key="10">
    <source>
        <dbReference type="PROSITE" id="PS50110"/>
    </source>
</evidence>
<keyword evidence="3 7" id="KW-0597">Phosphoprotein</keyword>
<evidence type="ECO:0000256" key="8">
    <source>
        <dbReference type="SAM" id="Coils"/>
    </source>
</evidence>
<comment type="caution">
    <text evidence="11">The sequence shown here is derived from an EMBL/GenBank/DDBJ whole genome shotgun (WGS) entry which is preliminary data.</text>
</comment>
<dbReference type="Pfam" id="PF00512">
    <property type="entry name" value="HisKA"/>
    <property type="match status" value="1"/>
</dbReference>
<evidence type="ECO:0000313" key="12">
    <source>
        <dbReference type="Proteomes" id="UP001589865"/>
    </source>
</evidence>
<dbReference type="SUPFAM" id="SSF52172">
    <property type="entry name" value="CheY-like"/>
    <property type="match status" value="1"/>
</dbReference>
<reference evidence="11 12" key="1">
    <citation type="submission" date="2024-09" db="EMBL/GenBank/DDBJ databases">
        <authorList>
            <person name="Sun Q."/>
            <person name="Mori K."/>
        </authorList>
    </citation>
    <scope>NUCLEOTIDE SEQUENCE [LARGE SCALE GENOMIC DNA]</scope>
    <source>
        <strain evidence="11 12">TBRC 5777</strain>
    </source>
</reference>
<dbReference type="Gene3D" id="3.30.565.10">
    <property type="entry name" value="Histidine kinase-like ATPase, C-terminal domain"/>
    <property type="match status" value="2"/>
</dbReference>
<dbReference type="PROSITE" id="PS50110">
    <property type="entry name" value="RESPONSE_REGULATORY"/>
    <property type="match status" value="1"/>
</dbReference>
<dbReference type="Pfam" id="PF00072">
    <property type="entry name" value="Response_reg"/>
    <property type="match status" value="1"/>
</dbReference>
<keyword evidence="5" id="KW-0418">Kinase</keyword>
<dbReference type="Gene3D" id="1.10.287.130">
    <property type="match status" value="1"/>
</dbReference>
<accession>A0ABV6JSX4</accession>
<dbReference type="SMART" id="SM00448">
    <property type="entry name" value="REC"/>
    <property type="match status" value="1"/>
</dbReference>
<dbReference type="SMART" id="SM00388">
    <property type="entry name" value="HisKA"/>
    <property type="match status" value="1"/>
</dbReference>
<evidence type="ECO:0000256" key="3">
    <source>
        <dbReference type="ARBA" id="ARBA00022553"/>
    </source>
</evidence>
<dbReference type="InterPro" id="IPR001789">
    <property type="entry name" value="Sig_transdc_resp-reg_receiver"/>
</dbReference>
<dbReference type="CDD" id="cd16922">
    <property type="entry name" value="HATPase_EvgS-ArcB-TorS-like"/>
    <property type="match status" value="1"/>
</dbReference>
<evidence type="ECO:0000259" key="9">
    <source>
        <dbReference type="PROSITE" id="PS50109"/>
    </source>
</evidence>
<keyword evidence="12" id="KW-1185">Reference proteome</keyword>
<gene>
    <name evidence="11" type="ORF">ACFFGY_09315</name>
</gene>
<dbReference type="InterPro" id="IPR003661">
    <property type="entry name" value="HisK_dim/P_dom"/>
</dbReference>
<dbReference type="RefSeq" id="WP_377044197.1">
    <property type="nucleotide sequence ID" value="NZ_JBHLUN010000006.1"/>
</dbReference>
<evidence type="ECO:0000256" key="1">
    <source>
        <dbReference type="ARBA" id="ARBA00000085"/>
    </source>
</evidence>
<comment type="catalytic activity">
    <reaction evidence="1">
        <text>ATP + protein L-histidine = ADP + protein N-phospho-L-histidine.</text>
        <dbReference type="EC" id="2.7.13.3"/>
    </reaction>
</comment>
<dbReference type="Pfam" id="PF13581">
    <property type="entry name" value="HATPase_c_2"/>
    <property type="match status" value="1"/>
</dbReference>
<dbReference type="EC" id="2.7.13.3" evidence="2"/>
<dbReference type="InterPro" id="IPR050736">
    <property type="entry name" value="Sensor_HK_Regulatory"/>
</dbReference>
<dbReference type="InterPro" id="IPR036890">
    <property type="entry name" value="HATPase_C_sf"/>
</dbReference>
<protein>
    <recommendedName>
        <fullName evidence="2">histidine kinase</fullName>
        <ecNumber evidence="2">2.7.13.3</ecNumber>
    </recommendedName>
</protein>
<name>A0ABV6JSX4_9PROT</name>
<dbReference type="InterPro" id="IPR036097">
    <property type="entry name" value="HisK_dim/P_sf"/>
</dbReference>
<organism evidence="11 12">
    <name type="scientific">Roseomonas elaeocarpi</name>
    <dbReference type="NCBI Taxonomy" id="907779"/>
    <lineage>
        <taxon>Bacteria</taxon>
        <taxon>Pseudomonadati</taxon>
        <taxon>Pseudomonadota</taxon>
        <taxon>Alphaproteobacteria</taxon>
        <taxon>Acetobacterales</taxon>
        <taxon>Roseomonadaceae</taxon>
        <taxon>Roseomonas</taxon>
    </lineage>
</organism>
<dbReference type="SMART" id="SM00387">
    <property type="entry name" value="HATPase_c"/>
    <property type="match status" value="2"/>
</dbReference>
<dbReference type="Gene3D" id="3.40.50.2300">
    <property type="match status" value="1"/>
</dbReference>
<feature type="modified residue" description="4-aspartylphosphate" evidence="7">
    <location>
        <position position="509"/>
    </location>
</feature>
<dbReference type="CDD" id="cd16934">
    <property type="entry name" value="HATPase_RsbT-like"/>
    <property type="match status" value="1"/>
</dbReference>
<dbReference type="InterPro" id="IPR003594">
    <property type="entry name" value="HATPase_dom"/>
</dbReference>
<keyword evidence="4" id="KW-0808">Transferase</keyword>
<feature type="domain" description="Histidine kinase" evidence="9">
    <location>
        <begin position="229"/>
        <end position="449"/>
    </location>
</feature>